<sequence>MHFDNWINRDQPGLTGFEKMLATYRNAQFIGHSPNFWKEISANPPRDVSYPKGPVEPGGRLDELFENYPNLYADLSAGSGYGAITRDPAFGLAFLKRWKNRLMFATDYCRVSQETPIISFLRDAGLSKDAFERITHKNAEKVFRLR</sequence>
<dbReference type="InterPro" id="IPR032466">
    <property type="entry name" value="Metal_Hydrolase"/>
</dbReference>
<dbReference type="Gene3D" id="3.20.20.140">
    <property type="entry name" value="Metal-dependent hydrolases"/>
    <property type="match status" value="1"/>
</dbReference>
<dbReference type="SUPFAM" id="SSF51556">
    <property type="entry name" value="Metallo-dependent hydrolases"/>
    <property type="match status" value="1"/>
</dbReference>
<dbReference type="InterPro" id="IPR006680">
    <property type="entry name" value="Amidohydro-rel"/>
</dbReference>
<protein>
    <recommendedName>
        <fullName evidence="1">Amidohydrolase-related domain-containing protein</fullName>
    </recommendedName>
</protein>
<evidence type="ECO:0000259" key="1">
    <source>
        <dbReference type="Pfam" id="PF04909"/>
    </source>
</evidence>
<comment type="caution">
    <text evidence="2">The sequence shown here is derived from an EMBL/GenBank/DDBJ whole genome shotgun (WGS) entry which is preliminary data.</text>
</comment>
<gene>
    <name evidence="2" type="ORF">A3F84_25720</name>
</gene>
<reference evidence="2 3" key="1">
    <citation type="journal article" date="2016" name="Nat. Commun.">
        <title>Thousands of microbial genomes shed light on interconnected biogeochemical processes in an aquifer system.</title>
        <authorList>
            <person name="Anantharaman K."/>
            <person name="Brown C.T."/>
            <person name="Hug L.A."/>
            <person name="Sharon I."/>
            <person name="Castelle C.J."/>
            <person name="Probst A.J."/>
            <person name="Thomas B.C."/>
            <person name="Singh A."/>
            <person name="Wilkins M.J."/>
            <person name="Karaoz U."/>
            <person name="Brodie E.L."/>
            <person name="Williams K.H."/>
            <person name="Hubbard S.S."/>
            <person name="Banfield J.F."/>
        </authorList>
    </citation>
    <scope>NUCLEOTIDE SEQUENCE [LARGE SCALE GENOMIC DNA]</scope>
    <source>
        <strain evidence="3">RIFCSPLOWO2_12_FULL_64_10</strain>
    </source>
</reference>
<dbReference type="Proteomes" id="UP000178606">
    <property type="component" value="Unassembled WGS sequence"/>
</dbReference>
<dbReference type="GO" id="GO:0016787">
    <property type="term" value="F:hydrolase activity"/>
    <property type="evidence" value="ECO:0007669"/>
    <property type="project" value="InterPro"/>
</dbReference>
<proteinExistence type="predicted"/>
<dbReference type="EMBL" id="MFKF01000318">
    <property type="protein sequence ID" value="OGG46411.1"/>
    <property type="molecule type" value="Genomic_DNA"/>
</dbReference>
<name>A0A1F6CBP4_HANXR</name>
<feature type="domain" description="Amidohydrolase-related" evidence="1">
    <location>
        <begin position="64"/>
        <end position="145"/>
    </location>
</feature>
<organism evidence="2 3">
    <name type="scientific">Handelsmanbacteria sp. (strain RIFCSPLOWO2_12_FULL_64_10)</name>
    <dbReference type="NCBI Taxonomy" id="1817868"/>
    <lineage>
        <taxon>Bacteria</taxon>
        <taxon>Candidatus Handelsmaniibacteriota</taxon>
    </lineage>
</organism>
<evidence type="ECO:0000313" key="3">
    <source>
        <dbReference type="Proteomes" id="UP000178606"/>
    </source>
</evidence>
<dbReference type="AlphaFoldDB" id="A0A1F6CBP4"/>
<accession>A0A1F6CBP4</accession>
<dbReference type="Pfam" id="PF04909">
    <property type="entry name" value="Amidohydro_2"/>
    <property type="match status" value="1"/>
</dbReference>
<evidence type="ECO:0000313" key="2">
    <source>
        <dbReference type="EMBL" id="OGG46411.1"/>
    </source>
</evidence>